<organism evidence="4 5">
    <name type="scientific">Paenibacillus cremeus</name>
    <dbReference type="NCBI Taxonomy" id="2163881"/>
    <lineage>
        <taxon>Bacteria</taxon>
        <taxon>Bacillati</taxon>
        <taxon>Bacillota</taxon>
        <taxon>Bacilli</taxon>
        <taxon>Bacillales</taxon>
        <taxon>Paenibacillaceae</taxon>
        <taxon>Paenibacillus</taxon>
    </lineage>
</organism>
<keyword evidence="2" id="KW-0378">Hydrolase</keyword>
<evidence type="ECO:0000313" key="5">
    <source>
        <dbReference type="Proteomes" id="UP000317036"/>
    </source>
</evidence>
<dbReference type="AlphaFoldDB" id="A0A559KAC6"/>
<dbReference type="PROSITE" id="PS51462">
    <property type="entry name" value="NUDIX"/>
    <property type="match status" value="1"/>
</dbReference>
<comment type="cofactor">
    <cofactor evidence="1">
        <name>Mg(2+)</name>
        <dbReference type="ChEBI" id="CHEBI:18420"/>
    </cofactor>
</comment>
<name>A0A559KAC6_9BACL</name>
<evidence type="ECO:0000259" key="3">
    <source>
        <dbReference type="PROSITE" id="PS51462"/>
    </source>
</evidence>
<keyword evidence="5" id="KW-1185">Reference proteome</keyword>
<comment type="caution">
    <text evidence="4">The sequence shown here is derived from an EMBL/GenBank/DDBJ whole genome shotgun (WGS) entry which is preliminary data.</text>
</comment>
<feature type="domain" description="Nudix hydrolase" evidence="3">
    <location>
        <begin position="49"/>
        <end position="191"/>
    </location>
</feature>
<dbReference type="GO" id="GO:0016787">
    <property type="term" value="F:hydrolase activity"/>
    <property type="evidence" value="ECO:0007669"/>
    <property type="project" value="UniProtKB-KW"/>
</dbReference>
<protein>
    <submittedName>
        <fullName evidence="4">NUDIX domain-containing protein</fullName>
    </submittedName>
</protein>
<evidence type="ECO:0000313" key="4">
    <source>
        <dbReference type="EMBL" id="TVY09087.1"/>
    </source>
</evidence>
<evidence type="ECO:0000256" key="1">
    <source>
        <dbReference type="ARBA" id="ARBA00001946"/>
    </source>
</evidence>
<gene>
    <name evidence="4" type="ORF">FPZ49_15365</name>
</gene>
<dbReference type="InterPro" id="IPR015797">
    <property type="entry name" value="NUDIX_hydrolase-like_dom_sf"/>
</dbReference>
<dbReference type="SUPFAM" id="SSF55811">
    <property type="entry name" value="Nudix"/>
    <property type="match status" value="1"/>
</dbReference>
<dbReference type="EMBL" id="VNJI01000017">
    <property type="protein sequence ID" value="TVY09087.1"/>
    <property type="molecule type" value="Genomic_DNA"/>
</dbReference>
<evidence type="ECO:0000256" key="2">
    <source>
        <dbReference type="ARBA" id="ARBA00022801"/>
    </source>
</evidence>
<dbReference type="Pfam" id="PF00293">
    <property type="entry name" value="NUDIX"/>
    <property type="match status" value="1"/>
</dbReference>
<dbReference type="PANTHER" id="PTHR43046:SF14">
    <property type="entry name" value="MUTT_NUDIX FAMILY PROTEIN"/>
    <property type="match status" value="1"/>
</dbReference>
<proteinExistence type="predicted"/>
<dbReference type="Proteomes" id="UP000317036">
    <property type="component" value="Unassembled WGS sequence"/>
</dbReference>
<sequence length="202" mass="23495">MFDPAIVRREMEIIKNDLHCNAVRISGQEISRLTTAAEFAIAKQTARFLKRIGGKRLIRTTGRAFLIQDSNLLAVRYKDKDKVYYALPGGGQEKFESLHSNLQREYQEELGIDIQIGELLFVREWIDKEQNIHQIEFIFKCSPLVKVLKLESEIPDGNQIGIEWLPLMDIMSYHIYPLEMREHLHTLIQRNTKVPIYLGEGK</sequence>
<dbReference type="Gene3D" id="3.90.79.10">
    <property type="entry name" value="Nucleoside Triphosphate Pyrophosphohydrolase"/>
    <property type="match status" value="1"/>
</dbReference>
<dbReference type="PANTHER" id="PTHR43046">
    <property type="entry name" value="GDP-MANNOSE MANNOSYL HYDROLASE"/>
    <property type="match status" value="1"/>
</dbReference>
<dbReference type="InterPro" id="IPR000086">
    <property type="entry name" value="NUDIX_hydrolase_dom"/>
</dbReference>
<accession>A0A559KAC6</accession>
<dbReference type="CDD" id="cd18880">
    <property type="entry name" value="NUDIX_ADPRase"/>
    <property type="match status" value="1"/>
</dbReference>
<reference evidence="4 5" key="1">
    <citation type="submission" date="2019-07" db="EMBL/GenBank/DDBJ databases">
        <authorList>
            <person name="Kim J."/>
        </authorList>
    </citation>
    <scope>NUCLEOTIDE SEQUENCE [LARGE SCALE GENOMIC DNA]</scope>
    <source>
        <strain evidence="4 5">JC52</strain>
    </source>
</reference>